<dbReference type="SUPFAM" id="SSF89550">
    <property type="entry name" value="PHP domain-like"/>
    <property type="match status" value="1"/>
</dbReference>
<organism evidence="2 3">
    <name type="scientific">Leifsonia shinshuensis</name>
    <dbReference type="NCBI Taxonomy" id="150026"/>
    <lineage>
        <taxon>Bacteria</taxon>
        <taxon>Bacillati</taxon>
        <taxon>Actinomycetota</taxon>
        <taxon>Actinomycetes</taxon>
        <taxon>Micrococcales</taxon>
        <taxon>Microbacteriaceae</taxon>
        <taxon>Leifsonia</taxon>
    </lineage>
</organism>
<dbReference type="InterPro" id="IPR016195">
    <property type="entry name" value="Pol/histidinol_Pase-like"/>
</dbReference>
<sequence length="270" mass="27977">MTAPGVTEPGATAHGATGLRRLLDGDFHVHSTFSDDARSTVAENIAAARRAGLRTVRLTDHVRASTAWVPEFVAAVAAEPVPDGLTVLTGVEAKLLDVSGAVDTPADLIVGPGGVDAVVIGDHQFPGTDGPWSPEATRERLANGLSADDALDLLIEASVRAMERTPHAQLAHWFSILPKIGLAEEQLGADRLAAWAAAAAATGTIVEVNEKWACPGVPAVRALRVAGARIVASTDSHDAADVGRYDRVAAVLDAVELENTAEDGAEEEQG</sequence>
<comment type="caution">
    <text evidence="2">The sequence shown here is derived from an EMBL/GenBank/DDBJ whole genome shotgun (WGS) entry which is preliminary data.</text>
</comment>
<dbReference type="InterPro" id="IPR003141">
    <property type="entry name" value="Pol/His_phosphatase_N"/>
</dbReference>
<dbReference type="AlphaFoldDB" id="A0A853D1H0"/>
<dbReference type="EMBL" id="JACCFL010000001">
    <property type="protein sequence ID" value="NYJ24575.1"/>
    <property type="molecule type" value="Genomic_DNA"/>
</dbReference>
<name>A0A853D1H0_9MICO</name>
<dbReference type="InterPro" id="IPR004013">
    <property type="entry name" value="PHP_dom"/>
</dbReference>
<protein>
    <submittedName>
        <fullName evidence="2">Putative hydrolase</fullName>
    </submittedName>
</protein>
<dbReference type="InterPro" id="IPR050243">
    <property type="entry name" value="PHP_phosphatase"/>
</dbReference>
<dbReference type="GO" id="GO:0005829">
    <property type="term" value="C:cytosol"/>
    <property type="evidence" value="ECO:0007669"/>
    <property type="project" value="TreeGrafter"/>
</dbReference>
<gene>
    <name evidence="2" type="ORF">HNR13_002862</name>
</gene>
<keyword evidence="2" id="KW-0378">Hydrolase</keyword>
<dbReference type="PANTHER" id="PTHR36928">
    <property type="entry name" value="PHOSPHATASE YCDX-RELATED"/>
    <property type="match status" value="1"/>
</dbReference>
<dbReference type="SMART" id="SM00481">
    <property type="entry name" value="POLIIIAc"/>
    <property type="match status" value="1"/>
</dbReference>
<reference evidence="2 3" key="1">
    <citation type="submission" date="2020-07" db="EMBL/GenBank/DDBJ databases">
        <title>Sequencing the genomes of 1000 actinobacteria strains.</title>
        <authorList>
            <person name="Klenk H.-P."/>
        </authorList>
    </citation>
    <scope>NUCLEOTIDE SEQUENCE [LARGE SCALE GENOMIC DNA]</scope>
    <source>
        <strain evidence="2 3">DSM 15165</strain>
    </source>
</reference>
<evidence type="ECO:0000313" key="3">
    <source>
        <dbReference type="Proteomes" id="UP000578352"/>
    </source>
</evidence>
<dbReference type="GO" id="GO:0042578">
    <property type="term" value="F:phosphoric ester hydrolase activity"/>
    <property type="evidence" value="ECO:0007669"/>
    <property type="project" value="TreeGrafter"/>
</dbReference>
<dbReference type="GO" id="GO:0008270">
    <property type="term" value="F:zinc ion binding"/>
    <property type="evidence" value="ECO:0007669"/>
    <property type="project" value="TreeGrafter"/>
</dbReference>
<evidence type="ECO:0000259" key="1">
    <source>
        <dbReference type="SMART" id="SM00481"/>
    </source>
</evidence>
<dbReference type="Pfam" id="PF02811">
    <property type="entry name" value="PHP"/>
    <property type="match status" value="1"/>
</dbReference>
<dbReference type="PANTHER" id="PTHR36928:SF1">
    <property type="entry name" value="PHOSPHATASE YCDX-RELATED"/>
    <property type="match status" value="1"/>
</dbReference>
<evidence type="ECO:0000313" key="2">
    <source>
        <dbReference type="EMBL" id="NYJ24575.1"/>
    </source>
</evidence>
<dbReference type="Proteomes" id="UP000578352">
    <property type="component" value="Unassembled WGS sequence"/>
</dbReference>
<dbReference type="Gene3D" id="3.20.20.140">
    <property type="entry name" value="Metal-dependent hydrolases"/>
    <property type="match status" value="1"/>
</dbReference>
<feature type="domain" description="Polymerase/histidinol phosphatase N-terminal" evidence="1">
    <location>
        <begin position="25"/>
        <end position="97"/>
    </location>
</feature>
<accession>A0A853D1H0</accession>
<proteinExistence type="predicted"/>